<dbReference type="SUPFAM" id="SSF52540">
    <property type="entry name" value="P-loop containing nucleoside triphosphate hydrolases"/>
    <property type="match status" value="1"/>
</dbReference>
<dbReference type="PROSITE" id="PS00211">
    <property type="entry name" value="ABC_TRANSPORTER_1"/>
    <property type="match status" value="1"/>
</dbReference>
<dbReference type="InterPro" id="IPR017871">
    <property type="entry name" value="ABC_transporter-like_CS"/>
</dbReference>
<comment type="caution">
    <text evidence="6">The sequence shown here is derived from an EMBL/GenBank/DDBJ whole genome shotgun (WGS) entry which is preliminary data.</text>
</comment>
<evidence type="ECO:0000259" key="5">
    <source>
        <dbReference type="PROSITE" id="PS50893"/>
    </source>
</evidence>
<dbReference type="AlphaFoldDB" id="A0A543DQK3"/>
<gene>
    <name evidence="6" type="ORF">FB558_4161</name>
</gene>
<dbReference type="InterPro" id="IPR050166">
    <property type="entry name" value="ABC_transporter_ATP-bind"/>
</dbReference>
<evidence type="ECO:0000256" key="4">
    <source>
        <dbReference type="SAM" id="MobiDB-lite"/>
    </source>
</evidence>
<keyword evidence="7" id="KW-1185">Reference proteome</keyword>
<dbReference type="RefSeq" id="WP_142055859.1">
    <property type="nucleotide sequence ID" value="NZ_VFPA01000002.1"/>
</dbReference>
<dbReference type="PROSITE" id="PS50893">
    <property type="entry name" value="ABC_TRANSPORTER_2"/>
    <property type="match status" value="1"/>
</dbReference>
<proteinExistence type="predicted"/>
<evidence type="ECO:0000256" key="1">
    <source>
        <dbReference type="ARBA" id="ARBA00022448"/>
    </source>
</evidence>
<sequence>MSASTLRQSDVPEPGSPDPREPLISISNLGVRYDGGRRGRTVVAIENVDLDVYAGEFLTVLGPSGCGKTTMMNTVAGIVRATEGSVRVDGVPVTGPGPDRAVVFQDYALMPWRTVAANVRFGMEMQPRLRDRDADAQVREAIELVGLRGFENSYPRQLSGGMQQRVGLARALVAEPRIMLMDEPLGAVDALTREVMRGELERIIAATGKTVMFITHSIEEAILLGDRVAVFSSHPGSIAEVLEVELPRPRSERSAAADPRYVELRNHLWTLLETDARNAATEIR</sequence>
<accession>A0A543DQK3</accession>
<dbReference type="GO" id="GO:0016887">
    <property type="term" value="F:ATP hydrolysis activity"/>
    <property type="evidence" value="ECO:0007669"/>
    <property type="project" value="InterPro"/>
</dbReference>
<dbReference type="InterPro" id="IPR003439">
    <property type="entry name" value="ABC_transporter-like_ATP-bd"/>
</dbReference>
<dbReference type="SMART" id="SM00382">
    <property type="entry name" value="AAA"/>
    <property type="match status" value="1"/>
</dbReference>
<keyword evidence="2" id="KW-0547">Nucleotide-binding</keyword>
<evidence type="ECO:0000313" key="7">
    <source>
        <dbReference type="Proteomes" id="UP000315677"/>
    </source>
</evidence>
<dbReference type="PANTHER" id="PTHR42788:SF13">
    <property type="entry name" value="ALIPHATIC SULFONATES IMPORT ATP-BINDING PROTEIN SSUB"/>
    <property type="match status" value="1"/>
</dbReference>
<dbReference type="EMBL" id="VFPA01000002">
    <property type="protein sequence ID" value="TQM11596.1"/>
    <property type="molecule type" value="Genomic_DNA"/>
</dbReference>
<dbReference type="Proteomes" id="UP000315677">
    <property type="component" value="Unassembled WGS sequence"/>
</dbReference>
<protein>
    <submittedName>
        <fullName evidence="6">NitT/TauT family transport system ATP-binding protein</fullName>
    </submittedName>
</protein>
<evidence type="ECO:0000256" key="3">
    <source>
        <dbReference type="ARBA" id="ARBA00022840"/>
    </source>
</evidence>
<dbReference type="PANTHER" id="PTHR42788">
    <property type="entry name" value="TAURINE IMPORT ATP-BINDING PROTEIN-RELATED"/>
    <property type="match status" value="1"/>
</dbReference>
<keyword evidence="1" id="KW-0813">Transport</keyword>
<keyword evidence="3 6" id="KW-0067">ATP-binding</keyword>
<reference evidence="6 7" key="1">
    <citation type="submission" date="2019-06" db="EMBL/GenBank/DDBJ databases">
        <title>Sequencing the genomes of 1000 actinobacteria strains.</title>
        <authorList>
            <person name="Klenk H.-P."/>
        </authorList>
    </citation>
    <scope>NUCLEOTIDE SEQUENCE [LARGE SCALE GENOMIC DNA]</scope>
    <source>
        <strain evidence="6 7">DSM 45301</strain>
    </source>
</reference>
<dbReference type="GO" id="GO:0005524">
    <property type="term" value="F:ATP binding"/>
    <property type="evidence" value="ECO:0007669"/>
    <property type="project" value="UniProtKB-KW"/>
</dbReference>
<dbReference type="InterPro" id="IPR003593">
    <property type="entry name" value="AAA+_ATPase"/>
</dbReference>
<organism evidence="6 7">
    <name type="scientific">Pseudonocardia kunmingensis</name>
    <dbReference type="NCBI Taxonomy" id="630975"/>
    <lineage>
        <taxon>Bacteria</taxon>
        <taxon>Bacillati</taxon>
        <taxon>Actinomycetota</taxon>
        <taxon>Actinomycetes</taxon>
        <taxon>Pseudonocardiales</taxon>
        <taxon>Pseudonocardiaceae</taxon>
        <taxon>Pseudonocardia</taxon>
    </lineage>
</organism>
<dbReference type="CDD" id="cd03293">
    <property type="entry name" value="ABC_NrtD_SsuB_transporters"/>
    <property type="match status" value="1"/>
</dbReference>
<name>A0A543DQK3_9PSEU</name>
<evidence type="ECO:0000313" key="6">
    <source>
        <dbReference type="EMBL" id="TQM11596.1"/>
    </source>
</evidence>
<dbReference type="Pfam" id="PF00005">
    <property type="entry name" value="ABC_tran"/>
    <property type="match status" value="1"/>
</dbReference>
<feature type="domain" description="ABC transporter" evidence="5">
    <location>
        <begin position="24"/>
        <end position="258"/>
    </location>
</feature>
<dbReference type="Gene3D" id="3.40.50.300">
    <property type="entry name" value="P-loop containing nucleotide triphosphate hydrolases"/>
    <property type="match status" value="1"/>
</dbReference>
<dbReference type="OrthoDB" id="4533303at2"/>
<evidence type="ECO:0000256" key="2">
    <source>
        <dbReference type="ARBA" id="ARBA00022741"/>
    </source>
</evidence>
<feature type="region of interest" description="Disordered" evidence="4">
    <location>
        <begin position="1"/>
        <end position="24"/>
    </location>
</feature>
<dbReference type="InterPro" id="IPR027417">
    <property type="entry name" value="P-loop_NTPase"/>
</dbReference>